<dbReference type="SUPFAM" id="SSF54427">
    <property type="entry name" value="NTF2-like"/>
    <property type="match status" value="1"/>
</dbReference>
<evidence type="ECO:0000256" key="1">
    <source>
        <dbReference type="ARBA" id="ARBA00004167"/>
    </source>
</evidence>
<proteinExistence type="predicted"/>
<evidence type="ECO:0000256" key="3">
    <source>
        <dbReference type="ARBA" id="ARBA00022989"/>
    </source>
</evidence>
<dbReference type="Gene3D" id="3.10.450.230">
    <property type="entry name" value="VirB8 protein"/>
    <property type="match status" value="1"/>
</dbReference>
<organism evidence="7">
    <name type="scientific">Prosthecochloris aestuarii</name>
    <dbReference type="NCBI Taxonomy" id="1102"/>
    <lineage>
        <taxon>Bacteria</taxon>
        <taxon>Pseudomonadati</taxon>
        <taxon>Chlorobiota</taxon>
        <taxon>Chlorobiia</taxon>
        <taxon>Chlorobiales</taxon>
        <taxon>Chlorobiaceae</taxon>
        <taxon>Prosthecochloris</taxon>
    </lineage>
</organism>
<dbReference type="NCBIfam" id="NF010446">
    <property type="entry name" value="PRK13872.1"/>
    <property type="match status" value="1"/>
</dbReference>
<evidence type="ECO:0000256" key="5">
    <source>
        <dbReference type="SAM" id="Phobius"/>
    </source>
</evidence>
<feature type="domain" description="Bacterial virulence protein VirB8" evidence="6">
    <location>
        <begin position="23"/>
        <end position="230"/>
    </location>
</feature>
<dbReference type="Pfam" id="PF04335">
    <property type="entry name" value="VirB8"/>
    <property type="match status" value="1"/>
</dbReference>
<evidence type="ECO:0000256" key="2">
    <source>
        <dbReference type="ARBA" id="ARBA00022692"/>
    </source>
</evidence>
<evidence type="ECO:0000313" key="7">
    <source>
        <dbReference type="EMBL" id="HED30974.1"/>
    </source>
</evidence>
<dbReference type="AlphaFoldDB" id="A0A831SQG3"/>
<sequence>MSSHTASGRKWSSQGELETPYKRAAQEWDSRMGNAVVQAKNWRLATFAALLFVALPSILGLVYLGAQPKVVPHIVEVSGDGSVVYRGRAGMAWSDFAPGEASVKYHLSRFVNNTRMLSSDQAVVKRNWLDAYTLVTQGAATRLNEYARMKNPFEEARRKRVSVQIMSMVKISDESWQVDWKESAWGKRGEPLGEEFWRGIFRIVMKQPETEEALAANPIGLYIDEFHWSKIQR</sequence>
<protein>
    <submittedName>
        <fullName evidence="7">Type IV secretion system protein</fullName>
    </submittedName>
</protein>
<evidence type="ECO:0000259" key="6">
    <source>
        <dbReference type="Pfam" id="PF04335"/>
    </source>
</evidence>
<feature type="transmembrane region" description="Helical" evidence="5">
    <location>
        <begin position="44"/>
        <end position="66"/>
    </location>
</feature>
<dbReference type="InterPro" id="IPR007430">
    <property type="entry name" value="VirB8"/>
</dbReference>
<dbReference type="GO" id="GO:0016020">
    <property type="term" value="C:membrane"/>
    <property type="evidence" value="ECO:0007669"/>
    <property type="project" value="UniProtKB-SubCell"/>
</dbReference>
<dbReference type="InterPro" id="IPR032710">
    <property type="entry name" value="NTF2-like_dom_sf"/>
</dbReference>
<reference evidence="7" key="1">
    <citation type="journal article" date="2020" name="mSystems">
        <title>Genome- and Community-Level Interaction Insights into Carbon Utilization and Element Cycling Functions of Hydrothermarchaeota in Hydrothermal Sediment.</title>
        <authorList>
            <person name="Zhou Z."/>
            <person name="Liu Y."/>
            <person name="Xu W."/>
            <person name="Pan J."/>
            <person name="Luo Z.H."/>
            <person name="Li M."/>
        </authorList>
    </citation>
    <scope>NUCLEOTIDE SEQUENCE [LARGE SCALE GENOMIC DNA]</scope>
    <source>
        <strain evidence="7">SpSt-1181</strain>
    </source>
</reference>
<keyword evidence="3 5" id="KW-1133">Transmembrane helix</keyword>
<keyword evidence="2 5" id="KW-0812">Transmembrane</keyword>
<dbReference type="EMBL" id="DSBW01000105">
    <property type="protein sequence ID" value="HED30974.1"/>
    <property type="molecule type" value="Genomic_DNA"/>
</dbReference>
<comment type="subcellular location">
    <subcellularLocation>
        <location evidence="1">Membrane</location>
        <topology evidence="1">Single-pass membrane protein</topology>
    </subcellularLocation>
</comment>
<keyword evidence="4 5" id="KW-0472">Membrane</keyword>
<gene>
    <name evidence="7" type="ORF">ENN50_04680</name>
</gene>
<dbReference type="InterPro" id="IPR035658">
    <property type="entry name" value="TrbF"/>
</dbReference>
<dbReference type="Proteomes" id="UP000886335">
    <property type="component" value="Unassembled WGS sequence"/>
</dbReference>
<comment type="caution">
    <text evidence="7">The sequence shown here is derived from an EMBL/GenBank/DDBJ whole genome shotgun (WGS) entry which is preliminary data.</text>
</comment>
<evidence type="ECO:0000256" key="4">
    <source>
        <dbReference type="ARBA" id="ARBA00023136"/>
    </source>
</evidence>
<dbReference type="CDD" id="cd16425">
    <property type="entry name" value="TrbF"/>
    <property type="match status" value="1"/>
</dbReference>
<accession>A0A831SQG3</accession>
<name>A0A831SQG3_PROAE</name>